<dbReference type="Proteomes" id="UP000255177">
    <property type="component" value="Unassembled WGS sequence"/>
</dbReference>
<keyword evidence="6" id="KW-0378">Hydrolase</keyword>
<dbReference type="EMBL" id="UIDD01000010">
    <property type="protein sequence ID" value="SUQ64477.1"/>
    <property type="molecule type" value="Genomic_DNA"/>
</dbReference>
<evidence type="ECO:0000256" key="4">
    <source>
        <dbReference type="SAM" id="Coils"/>
    </source>
</evidence>
<dbReference type="GO" id="GO:0042742">
    <property type="term" value="P:defense response to bacterium"/>
    <property type="evidence" value="ECO:0007669"/>
    <property type="project" value="UniProtKB-KW"/>
</dbReference>
<name>A0A380T2L3_9PSED</name>
<dbReference type="RefSeq" id="WP_115088043.1">
    <property type="nucleotide sequence ID" value="NZ_CBCSFG010000001.1"/>
</dbReference>
<sequence length="660" mass="70565">MPGSLVLPPIIITGREQIYGPGGGGGYDPNADLSYNLAILQQPDALQSLTKQHLRGRVYSSLRAIESKLKAFFSAKLATVSTDTESELQAAGVRNEATYQTSVETENAKRTVDGLIQTKNALLGAYQALALVYSGSDPLTLTDAQKLQIVAREMGWNLGQYPALGKAQQDSFGDSYSAAYQARILAEAIAILNRKSAALAARLAQVQAAEAEARRVAAEQEARRLAEIKRQAEEQARLAEAKRQAEEQARLAEAKRQAEEQARLAEAKRKAEEQARLAAEEAIRAANTFRVPVAGNKAQLSAVAGSIGLATGSKFTLDAAIQGAIKLLQAAAGVVLDRATGVGIGLLVYSPSLGNSDRFPSTSLTVPASSLAPNLPQNLAAIAAAGGTVDLPYRVVGSRTQYSVVKTGSAGGLSPKVKVRMLTLNPARSAYTFTSADTPPITLSFPIASPGNSSTGTPAKPVDVPVYNGVTLTPVQVEGEVFPALNPLDIHDGIYVFPADSGLAPLYGVFSSPYDGATTVGVHSGRKYNPAKAGGPVRELDWKSASVTQAGLAQVKLHTGRFAPSDANNVMIDRLEKILRGEIPVTDTDKRFYTHEVRELERYRALGVKDGHEDRSVWNDAHTATLEDYSINERTNPLYTQEAKEAGDRQEYREAMRNLK</sequence>
<evidence type="ECO:0000313" key="7">
    <source>
        <dbReference type="Proteomes" id="UP000255177"/>
    </source>
</evidence>
<evidence type="ECO:0000256" key="1">
    <source>
        <dbReference type="ARBA" id="ARBA00022529"/>
    </source>
</evidence>
<keyword evidence="7" id="KW-1185">Reference proteome</keyword>
<dbReference type="AlphaFoldDB" id="A0A380T2L3"/>
<evidence type="ECO:0000256" key="3">
    <source>
        <dbReference type="ARBA" id="ARBA00023048"/>
    </source>
</evidence>
<organism evidence="6 7">
    <name type="scientific">Pseudomonas wadenswilerensis</name>
    <dbReference type="NCBI Taxonomy" id="1785161"/>
    <lineage>
        <taxon>Bacteria</taxon>
        <taxon>Pseudomonadati</taxon>
        <taxon>Pseudomonadota</taxon>
        <taxon>Gammaproteobacteria</taxon>
        <taxon>Pseudomonadales</taxon>
        <taxon>Pseudomonadaceae</taxon>
        <taxon>Pseudomonas</taxon>
    </lineage>
</organism>
<feature type="coiled-coil region" evidence="4">
    <location>
        <begin position="201"/>
        <end position="281"/>
    </location>
</feature>
<dbReference type="SUPFAM" id="SSF69369">
    <property type="entry name" value="Cloacin translocation domain"/>
    <property type="match status" value="1"/>
</dbReference>
<dbReference type="CDD" id="cd22265">
    <property type="entry name" value="UDM1_RNF168"/>
    <property type="match status" value="1"/>
</dbReference>
<evidence type="ECO:0000259" key="5">
    <source>
        <dbReference type="Pfam" id="PF06958"/>
    </source>
</evidence>
<dbReference type="GO" id="GO:0031640">
    <property type="term" value="P:killing of cells of another organism"/>
    <property type="evidence" value="ECO:0007669"/>
    <property type="project" value="UniProtKB-KW"/>
</dbReference>
<proteinExistence type="predicted"/>
<gene>
    <name evidence="6" type="primary">pys1</name>
    <name evidence="6" type="ORF">CCOS864_03938</name>
</gene>
<keyword evidence="2" id="KW-0044">Antibiotic</keyword>
<feature type="domain" description="Pyosin/cloacin translocation" evidence="5">
    <location>
        <begin position="380"/>
        <end position="507"/>
    </location>
</feature>
<dbReference type="EC" id="3.1.-.-" evidence="6"/>
<dbReference type="InterPro" id="IPR036302">
    <property type="entry name" value="Pyosin/cloacin_T_dom_sf"/>
</dbReference>
<dbReference type="InterPro" id="IPR016128">
    <property type="entry name" value="Pyosin/cloacin_T_dom"/>
</dbReference>
<evidence type="ECO:0000256" key="2">
    <source>
        <dbReference type="ARBA" id="ARBA00023022"/>
    </source>
</evidence>
<keyword evidence="4" id="KW-0175">Coiled coil</keyword>
<reference evidence="7" key="1">
    <citation type="submission" date="2018-07" db="EMBL/GenBank/DDBJ databases">
        <authorList>
            <person name="Blom J."/>
        </authorList>
    </citation>
    <scope>NUCLEOTIDE SEQUENCE [LARGE SCALE GENOMIC DNA]</scope>
    <source>
        <strain evidence="7">CCOS 864</strain>
    </source>
</reference>
<evidence type="ECO:0000313" key="6">
    <source>
        <dbReference type="EMBL" id="SUQ64477.1"/>
    </source>
</evidence>
<accession>A0A380T2L3</accession>
<keyword evidence="3" id="KW-0078">Bacteriocin</keyword>
<dbReference type="GO" id="GO:0016787">
    <property type="term" value="F:hydrolase activity"/>
    <property type="evidence" value="ECO:0007669"/>
    <property type="project" value="UniProtKB-KW"/>
</dbReference>
<protein>
    <submittedName>
        <fullName evidence="6">Pyocin-S1</fullName>
        <ecNumber evidence="6">3.1.-.-</ecNumber>
    </submittedName>
</protein>
<dbReference type="Pfam" id="PF06958">
    <property type="entry name" value="Pyocin_S"/>
    <property type="match status" value="1"/>
</dbReference>
<keyword evidence="1" id="KW-0929">Antimicrobial</keyword>